<reference evidence="1" key="1">
    <citation type="submission" date="2022-08" db="EMBL/GenBank/DDBJ databases">
        <title>Complete Genome Sequences of 2 Bosea sp. soil isolates.</title>
        <authorList>
            <person name="Alvarez Arevalo M."/>
            <person name="Sterndorff E.B."/>
            <person name="Faurdal D."/>
            <person name="Joergensen T.S."/>
            <person name="Weber T."/>
        </authorList>
    </citation>
    <scope>NUCLEOTIDE SEQUENCE</scope>
    <source>
        <strain evidence="1">NBC_00436</strain>
    </source>
</reference>
<accession>A0A9E7ZPP9</accession>
<name>A0A9E7ZPP9_9HYPH</name>
<protein>
    <submittedName>
        <fullName evidence="1">Uncharacterized protein</fullName>
    </submittedName>
</protein>
<proteinExistence type="predicted"/>
<dbReference type="EMBL" id="CP102774">
    <property type="protein sequence ID" value="UZF87979.1"/>
    <property type="molecule type" value="Genomic_DNA"/>
</dbReference>
<sequence length="93" mass="9810">MSKTPADPKVVEMMSKPPSLWNKPEVTLDEAMQLVAALQAAGVVSLIAIAEALEMSLPVPAEVNDVAVHDLAQQIVDEIKVRAAIPALANGEL</sequence>
<dbReference type="AlphaFoldDB" id="A0A9E7ZPP9"/>
<gene>
    <name evidence="1" type="ORF">NWE54_04115</name>
</gene>
<evidence type="ECO:0000313" key="1">
    <source>
        <dbReference type="EMBL" id="UZF87979.1"/>
    </source>
</evidence>
<organism evidence="1">
    <name type="scientific">Bosea sp. NBC_00436</name>
    <dbReference type="NCBI Taxonomy" id="2969620"/>
    <lineage>
        <taxon>Bacteria</taxon>
        <taxon>Pseudomonadati</taxon>
        <taxon>Pseudomonadota</taxon>
        <taxon>Alphaproteobacteria</taxon>
        <taxon>Hyphomicrobiales</taxon>
        <taxon>Boseaceae</taxon>
        <taxon>Bosea</taxon>
    </lineage>
</organism>